<protein>
    <recommendedName>
        <fullName evidence="8">Aldose 1-epimerase</fullName>
        <ecNumber evidence="8">5.1.3.3</ecNumber>
    </recommendedName>
</protein>
<evidence type="ECO:0000256" key="1">
    <source>
        <dbReference type="ARBA" id="ARBA00001913"/>
    </source>
</evidence>
<keyword evidence="13" id="KW-1185">Reference proteome</keyword>
<dbReference type="AlphaFoldDB" id="A0A318U786"/>
<dbReference type="PANTHER" id="PTHR10091">
    <property type="entry name" value="ALDOSE-1-EPIMERASE"/>
    <property type="match status" value="1"/>
</dbReference>
<dbReference type="Pfam" id="PF01263">
    <property type="entry name" value="Aldose_epim"/>
    <property type="match status" value="1"/>
</dbReference>
<evidence type="ECO:0000256" key="4">
    <source>
        <dbReference type="ARBA" id="ARBA00011245"/>
    </source>
</evidence>
<keyword evidence="6 8" id="KW-0413">Isomerase</keyword>
<evidence type="ECO:0000256" key="5">
    <source>
        <dbReference type="ARBA" id="ARBA00022837"/>
    </source>
</evidence>
<reference evidence="12 13" key="1">
    <citation type="submission" date="2018-06" db="EMBL/GenBank/DDBJ databases">
        <title>Genomic Encyclopedia of Archaeal and Bacterial Type Strains, Phase II (KMG-II): from individual species to whole genera.</title>
        <authorList>
            <person name="Goeker M."/>
        </authorList>
    </citation>
    <scope>NUCLEOTIDE SEQUENCE [LARGE SCALE GENOMIC DNA]</scope>
    <source>
        <strain evidence="12 13">DSM 27372</strain>
    </source>
</reference>
<evidence type="ECO:0000256" key="2">
    <source>
        <dbReference type="ARBA" id="ARBA00005028"/>
    </source>
</evidence>
<organism evidence="12 13">
    <name type="scientific">Pedobacter nutrimenti</name>
    <dbReference type="NCBI Taxonomy" id="1241337"/>
    <lineage>
        <taxon>Bacteria</taxon>
        <taxon>Pseudomonadati</taxon>
        <taxon>Bacteroidota</taxon>
        <taxon>Sphingobacteriia</taxon>
        <taxon>Sphingobacteriales</taxon>
        <taxon>Sphingobacteriaceae</taxon>
        <taxon>Pedobacter</taxon>
    </lineage>
</organism>
<comment type="caution">
    <text evidence="12">The sequence shown here is derived from an EMBL/GenBank/DDBJ whole genome shotgun (WGS) entry which is preliminary data.</text>
</comment>
<dbReference type="InterPro" id="IPR015443">
    <property type="entry name" value="Aldose_1-epimerase"/>
</dbReference>
<comment type="catalytic activity">
    <reaction evidence="8">
        <text>alpha-D-glucose = beta-D-glucose</text>
        <dbReference type="Rhea" id="RHEA:10264"/>
        <dbReference type="ChEBI" id="CHEBI:15903"/>
        <dbReference type="ChEBI" id="CHEBI:17925"/>
        <dbReference type="EC" id="5.1.3.3"/>
    </reaction>
</comment>
<dbReference type="EMBL" id="QKLU01000010">
    <property type="protein sequence ID" value="PYF69379.1"/>
    <property type="molecule type" value="Genomic_DNA"/>
</dbReference>
<dbReference type="SUPFAM" id="SSF74650">
    <property type="entry name" value="Galactose mutarotase-like"/>
    <property type="match status" value="1"/>
</dbReference>
<sequence>MLKIAVQWSCVVVACLSLVTACRNQSPQEISAGAFEKEVEGKSAALYTLDNGKGMKARISNYGGRLVSLLVPDRMGELRDVVLGFDSLSGYMKSTEPYFGAIVGRYANRIAKGRFKIGQDTFRLSINNGPNTLHGGLNGFQYRLFSASPRGDSSLVLNYVSKDGEEGFPGNLRVRVQYTLTAYNELKLNYQAVSDKNTVINLSNHAFFNLNGAGSGTVNKHLLRIFADFYTPVDSTLIPSGQISPVEGSPFDFRKARAIGERLAEANVQLRYGKGYDHNFVLSSKKLWKEAAIVKGDQSGIMMTVYTTEPGLQFYGGNFMQSRNKMRGVKSDDFRTAFCLETQHFPDSPNQPDFPSTLLKAGQIYKSTSVYRFSTE</sequence>
<dbReference type="GO" id="GO:0033499">
    <property type="term" value="P:galactose catabolic process via UDP-galactose, Leloir pathway"/>
    <property type="evidence" value="ECO:0007669"/>
    <property type="project" value="TreeGrafter"/>
</dbReference>
<dbReference type="InterPro" id="IPR008183">
    <property type="entry name" value="Aldose_1/G6P_1-epimerase"/>
</dbReference>
<comment type="similarity">
    <text evidence="3 8">Belongs to the aldose epimerase family.</text>
</comment>
<dbReference type="InterPro" id="IPR014718">
    <property type="entry name" value="GH-type_carb-bd"/>
</dbReference>
<proteinExistence type="inferred from homology"/>
<gene>
    <name evidence="12" type="ORF">B0O44_11017</name>
</gene>
<feature type="active site" description="Proton acceptor" evidence="9">
    <location>
        <position position="341"/>
    </location>
</feature>
<dbReference type="PIRSF" id="PIRSF005096">
    <property type="entry name" value="GALM"/>
    <property type="match status" value="1"/>
</dbReference>
<keyword evidence="5" id="KW-0106">Calcium</keyword>
<evidence type="ECO:0000313" key="13">
    <source>
        <dbReference type="Proteomes" id="UP000248198"/>
    </source>
</evidence>
<dbReference type="PROSITE" id="PS51257">
    <property type="entry name" value="PROKAR_LIPOPROTEIN"/>
    <property type="match status" value="1"/>
</dbReference>
<dbReference type="InterPro" id="IPR047215">
    <property type="entry name" value="Galactose_mutarotase-like"/>
</dbReference>
<dbReference type="GO" id="GO:0030246">
    <property type="term" value="F:carbohydrate binding"/>
    <property type="evidence" value="ECO:0007669"/>
    <property type="project" value="InterPro"/>
</dbReference>
<dbReference type="GO" id="GO:0006006">
    <property type="term" value="P:glucose metabolic process"/>
    <property type="evidence" value="ECO:0007669"/>
    <property type="project" value="TreeGrafter"/>
</dbReference>
<evidence type="ECO:0000256" key="7">
    <source>
        <dbReference type="ARBA" id="ARBA00023277"/>
    </source>
</evidence>
<comment type="cofactor">
    <cofactor evidence="1">
        <name>Ca(2+)</name>
        <dbReference type="ChEBI" id="CHEBI:29108"/>
    </cofactor>
</comment>
<keyword evidence="7 8" id="KW-0119">Carbohydrate metabolism</keyword>
<dbReference type="Gene3D" id="2.70.98.10">
    <property type="match status" value="1"/>
</dbReference>
<feature type="binding site" evidence="11">
    <location>
        <begin position="108"/>
        <end position="109"/>
    </location>
    <ligand>
        <name>beta-D-galactose</name>
        <dbReference type="ChEBI" id="CHEBI:27667"/>
    </ligand>
</feature>
<dbReference type="OrthoDB" id="9779408at2"/>
<dbReference type="NCBIfam" id="NF008277">
    <property type="entry name" value="PRK11055.1"/>
    <property type="match status" value="1"/>
</dbReference>
<dbReference type="EC" id="5.1.3.3" evidence="8"/>
<evidence type="ECO:0000256" key="11">
    <source>
        <dbReference type="PIRSR" id="PIRSR005096-3"/>
    </source>
</evidence>
<accession>A0A318U786</accession>
<dbReference type="GO" id="GO:0004034">
    <property type="term" value="F:aldose 1-epimerase activity"/>
    <property type="evidence" value="ECO:0007669"/>
    <property type="project" value="UniProtKB-EC"/>
</dbReference>
<feature type="binding site" evidence="10">
    <location>
        <position position="277"/>
    </location>
    <ligand>
        <name>beta-D-galactose</name>
        <dbReference type="ChEBI" id="CHEBI:27667"/>
    </ligand>
</feature>
<comment type="pathway">
    <text evidence="2 8">Carbohydrate metabolism; hexose metabolism.</text>
</comment>
<dbReference type="InterPro" id="IPR011013">
    <property type="entry name" value="Gal_mutarotase_sf_dom"/>
</dbReference>
<dbReference type="RefSeq" id="WP_110834347.1">
    <property type="nucleotide sequence ID" value="NZ_QKLU01000010.1"/>
</dbReference>
<evidence type="ECO:0000313" key="12">
    <source>
        <dbReference type="EMBL" id="PYF69379.1"/>
    </source>
</evidence>
<evidence type="ECO:0000256" key="6">
    <source>
        <dbReference type="ARBA" id="ARBA00023235"/>
    </source>
</evidence>
<dbReference type="UniPathway" id="UPA00242"/>
<dbReference type="PANTHER" id="PTHR10091:SF0">
    <property type="entry name" value="GALACTOSE MUTAROTASE"/>
    <property type="match status" value="1"/>
</dbReference>
<name>A0A318U786_9SPHI</name>
<feature type="active site" description="Proton donor" evidence="9">
    <location>
        <position position="205"/>
    </location>
</feature>
<dbReference type="Proteomes" id="UP000248198">
    <property type="component" value="Unassembled WGS sequence"/>
</dbReference>
<dbReference type="GO" id="GO:0005737">
    <property type="term" value="C:cytoplasm"/>
    <property type="evidence" value="ECO:0007669"/>
    <property type="project" value="TreeGrafter"/>
</dbReference>
<evidence type="ECO:0000256" key="9">
    <source>
        <dbReference type="PIRSR" id="PIRSR005096-1"/>
    </source>
</evidence>
<evidence type="ECO:0000256" key="8">
    <source>
        <dbReference type="PIRNR" id="PIRNR005096"/>
    </source>
</evidence>
<evidence type="ECO:0000256" key="3">
    <source>
        <dbReference type="ARBA" id="ARBA00006206"/>
    </source>
</evidence>
<evidence type="ECO:0000256" key="10">
    <source>
        <dbReference type="PIRSR" id="PIRSR005096-2"/>
    </source>
</evidence>
<dbReference type="CDD" id="cd09019">
    <property type="entry name" value="galactose_mutarotase_like"/>
    <property type="match status" value="1"/>
</dbReference>
<comment type="subunit">
    <text evidence="4">Monomer.</text>
</comment>